<feature type="domain" description="C2H2-type" evidence="21">
    <location>
        <begin position="225"/>
        <end position="252"/>
    </location>
</feature>
<keyword evidence="23" id="KW-1185">Reference proteome</keyword>
<evidence type="ECO:0000256" key="7">
    <source>
        <dbReference type="ARBA" id="ARBA00021993"/>
    </source>
</evidence>
<dbReference type="GO" id="GO:0005634">
    <property type="term" value="C:nucleus"/>
    <property type="evidence" value="ECO:0007669"/>
    <property type="project" value="UniProtKB-SubCell"/>
</dbReference>
<gene>
    <name evidence="22" type="ORF">P4O66_014144</name>
</gene>
<evidence type="ECO:0000256" key="18">
    <source>
        <dbReference type="ARBA" id="ARBA00045669"/>
    </source>
</evidence>
<keyword evidence="13" id="KW-0862">Zinc</keyword>
<evidence type="ECO:0000256" key="19">
    <source>
        <dbReference type="PROSITE-ProRule" id="PRU00042"/>
    </source>
</evidence>
<evidence type="ECO:0000256" key="10">
    <source>
        <dbReference type="ARBA" id="ARBA00022737"/>
    </source>
</evidence>
<evidence type="ECO:0000256" key="2">
    <source>
        <dbReference type="ARBA" id="ARBA00004123"/>
    </source>
</evidence>
<evidence type="ECO:0000313" key="23">
    <source>
        <dbReference type="Proteomes" id="UP001239994"/>
    </source>
</evidence>
<evidence type="ECO:0000256" key="6">
    <source>
        <dbReference type="ARBA" id="ARBA00012759"/>
    </source>
</evidence>
<accession>A0AAD8Z0L2</accession>
<reference evidence="22" key="1">
    <citation type="submission" date="2023-03" db="EMBL/GenBank/DDBJ databases">
        <title>Electrophorus voltai genome.</title>
        <authorList>
            <person name="Bian C."/>
        </authorList>
    </citation>
    <scope>NUCLEOTIDE SEQUENCE</scope>
    <source>
        <strain evidence="22">CB-2022</strain>
        <tissue evidence="22">Muscle</tissue>
    </source>
</reference>
<evidence type="ECO:0000256" key="12">
    <source>
        <dbReference type="ARBA" id="ARBA00022801"/>
    </source>
</evidence>
<keyword evidence="11 19" id="KW-0863">Zinc-finger</keyword>
<evidence type="ECO:0000256" key="17">
    <source>
        <dbReference type="ARBA" id="ARBA00031481"/>
    </source>
</evidence>
<keyword evidence="14" id="KW-0007">Acetylation</keyword>
<dbReference type="FunFam" id="3.90.70.130:FF:000002">
    <property type="entry name" value="Zinc finger containing ubiquitin peptidase 1"/>
    <property type="match status" value="1"/>
</dbReference>
<dbReference type="PANTHER" id="PTHR24403:SF82">
    <property type="entry name" value="ZINC FINGER-CONTAINING UBIQUITIN PEPTIDASE 1"/>
    <property type="match status" value="1"/>
</dbReference>
<dbReference type="PROSITE" id="PS00028">
    <property type="entry name" value="ZINC_FINGER_C2H2_1"/>
    <property type="match status" value="3"/>
</dbReference>
<evidence type="ECO:0000256" key="1">
    <source>
        <dbReference type="ARBA" id="ARBA00000707"/>
    </source>
</evidence>
<evidence type="ECO:0000313" key="22">
    <source>
        <dbReference type="EMBL" id="KAK1790221.1"/>
    </source>
</evidence>
<comment type="catalytic activity">
    <reaction evidence="1">
        <text>Thiol-dependent hydrolysis of ester, thioester, amide, peptide and isopeptide bonds formed by the C-terminal Gly of ubiquitin (a 76-residue protein attached to proteins as an intracellular targeting signal).</text>
        <dbReference type="EC" id="3.4.19.12"/>
    </reaction>
</comment>
<comment type="subunit">
    <text evidence="5">Interacts with RPA1 and RPA2.</text>
</comment>
<keyword evidence="12" id="KW-0378">Hydrolase</keyword>
<sequence>SSAMPFCEICSEVLESDSDMRTHLLLSHLENEMSCPFCSLSGVSYDDLHFHICTAHKETDSQHSVVPNATGNARRSSAVTEITITSAKGTSEYSPAVRKKRVTQASSEASGHHALCLKNGATASNAGTALTQGATSREEASRTAVAAPSRTKKPLRHAPNFLGRQAQEEPSKHHKSKQQHLSSKKGHKFTCPMCTLVCADCFILQEHVELHLQDQAECEGGVQKYECPLCSVTCVDSSSLQEHVELHLEYGPTASEGPFPKLTLYTIRYAASARDSCRDLRLARKLQEEEEQKRKAEGSRQEAEDFKQLQRQFGLDNGGGYRRQMERSLERAVSQGRLTPADFHRKRVEMMESLASGMDDGRTQTTGLLAVVYEFYQREACAGTHVWLCADTDHYWTSAGDRGWGCGYRNFQMLLSSLQRMEQYNTALNTLRGSIPSIPQVQALIEAAWAEGVDPQGASHFSGRLQGTRAWIGATEIYAVLTAHQVRARIVDFHQPTGPSGTHPKLFEWVKNYFSLPSSRGSRLPPRVVKTTLPPIYLQHQGHSRSIVGVEQRRNGSMCLLLLDPGSSPAEMRKLLTQNAASASITHMRKFPGHLKHRQYQMVLVEGLLSPEEKQNRILNSKTLHAERIP</sequence>
<feature type="compositionally biased region" description="Basic residues" evidence="20">
    <location>
        <begin position="172"/>
        <end position="182"/>
    </location>
</feature>
<dbReference type="Proteomes" id="UP001239994">
    <property type="component" value="Unassembled WGS sequence"/>
</dbReference>
<comment type="function">
    <text evidence="18">Deubiquitinase with endodeubiquitinase activity that specifically interacts with and cleaves 'Lys-63'-linked long polyubiquitin chains. Shows only weak activity against 'Lys-11' and 'Lys-48'-linked chains. Plays an important role in genome stability pathways, functioning to prevent spontaneous DNA damage and also promote cellular survival in response to exogenous DNA damage. Modulates the ubiquitination status of replication protein A (RPA) complex proteins in response to replication stress.</text>
</comment>
<evidence type="ECO:0000256" key="13">
    <source>
        <dbReference type="ARBA" id="ARBA00022833"/>
    </source>
</evidence>
<comment type="subcellular location">
    <subcellularLocation>
        <location evidence="3">Cytoplasm</location>
    </subcellularLocation>
    <subcellularLocation>
        <location evidence="2">Nucleus</location>
    </subcellularLocation>
</comment>
<dbReference type="GO" id="GO:0008270">
    <property type="term" value="F:zinc ion binding"/>
    <property type="evidence" value="ECO:0007669"/>
    <property type="project" value="UniProtKB-KW"/>
</dbReference>
<keyword evidence="10" id="KW-0677">Repeat</keyword>
<keyword evidence="8" id="KW-0963">Cytoplasm</keyword>
<evidence type="ECO:0000259" key="21">
    <source>
        <dbReference type="PROSITE" id="PS50157"/>
    </source>
</evidence>
<dbReference type="Pfam" id="PF07910">
    <property type="entry name" value="Peptidase_C78"/>
    <property type="match status" value="1"/>
</dbReference>
<evidence type="ECO:0000256" key="14">
    <source>
        <dbReference type="ARBA" id="ARBA00022990"/>
    </source>
</evidence>
<dbReference type="GO" id="GO:0005737">
    <property type="term" value="C:cytoplasm"/>
    <property type="evidence" value="ECO:0007669"/>
    <property type="project" value="UniProtKB-SubCell"/>
</dbReference>
<keyword evidence="9" id="KW-0479">Metal-binding</keyword>
<comment type="similarity">
    <text evidence="4">Belongs to the peptidase C78 family. ZUFSP subfamily.</text>
</comment>
<feature type="region of interest" description="Disordered" evidence="20">
    <location>
        <begin position="129"/>
        <end position="182"/>
    </location>
</feature>
<dbReference type="PANTHER" id="PTHR24403">
    <property type="entry name" value="ZINC FINGER PROTEIN"/>
    <property type="match status" value="1"/>
</dbReference>
<protein>
    <recommendedName>
        <fullName evidence="7">Zinc finger-containing ubiquitin peptidase 1</fullName>
        <ecNumber evidence="6">3.4.19.12</ecNumber>
    </recommendedName>
    <alternativeName>
        <fullName evidence="17">Lys-63-specific deubiquitinase ZUFSP</fullName>
    </alternativeName>
    <alternativeName>
        <fullName evidence="16">Zinc finger with UFM1-specific peptidase domain protein</fullName>
    </alternativeName>
</protein>
<proteinExistence type="inferred from homology"/>
<dbReference type="EC" id="3.4.19.12" evidence="6"/>
<evidence type="ECO:0000256" key="5">
    <source>
        <dbReference type="ARBA" id="ARBA00011274"/>
    </source>
</evidence>
<evidence type="ECO:0000256" key="16">
    <source>
        <dbReference type="ARBA" id="ARBA00029662"/>
    </source>
</evidence>
<dbReference type="Gene3D" id="3.30.160.60">
    <property type="entry name" value="Classic Zinc Finger"/>
    <property type="match status" value="1"/>
</dbReference>
<evidence type="ECO:0000256" key="8">
    <source>
        <dbReference type="ARBA" id="ARBA00022490"/>
    </source>
</evidence>
<evidence type="ECO:0000256" key="15">
    <source>
        <dbReference type="ARBA" id="ARBA00023242"/>
    </source>
</evidence>
<dbReference type="PROSITE" id="PS50157">
    <property type="entry name" value="ZINC_FINGER_C2H2_2"/>
    <property type="match status" value="1"/>
</dbReference>
<dbReference type="AlphaFoldDB" id="A0AAD8Z0L2"/>
<evidence type="ECO:0000256" key="3">
    <source>
        <dbReference type="ARBA" id="ARBA00004496"/>
    </source>
</evidence>
<comment type="caution">
    <text evidence="22">The sequence shown here is derived from an EMBL/GenBank/DDBJ whole genome shotgun (WGS) entry which is preliminary data.</text>
</comment>
<feature type="non-terminal residue" evidence="22">
    <location>
        <position position="1"/>
    </location>
</feature>
<organism evidence="22 23">
    <name type="scientific">Electrophorus voltai</name>
    <dbReference type="NCBI Taxonomy" id="2609070"/>
    <lineage>
        <taxon>Eukaryota</taxon>
        <taxon>Metazoa</taxon>
        <taxon>Chordata</taxon>
        <taxon>Craniata</taxon>
        <taxon>Vertebrata</taxon>
        <taxon>Euteleostomi</taxon>
        <taxon>Actinopterygii</taxon>
        <taxon>Neopterygii</taxon>
        <taxon>Teleostei</taxon>
        <taxon>Ostariophysi</taxon>
        <taxon>Gymnotiformes</taxon>
        <taxon>Gymnotoidei</taxon>
        <taxon>Gymnotidae</taxon>
        <taxon>Electrophorus</taxon>
    </lineage>
</organism>
<dbReference type="Gene3D" id="3.90.70.130">
    <property type="match status" value="1"/>
</dbReference>
<dbReference type="InterPro" id="IPR050688">
    <property type="entry name" value="Zinc_finger/UBP_domain"/>
</dbReference>
<evidence type="ECO:0000256" key="11">
    <source>
        <dbReference type="ARBA" id="ARBA00022771"/>
    </source>
</evidence>
<keyword evidence="15" id="KW-0539">Nucleus</keyword>
<dbReference type="InterPro" id="IPR012462">
    <property type="entry name" value="UFSP1/2_DUB_cat"/>
</dbReference>
<evidence type="ECO:0000256" key="20">
    <source>
        <dbReference type="SAM" id="MobiDB-lite"/>
    </source>
</evidence>
<dbReference type="InterPro" id="IPR013087">
    <property type="entry name" value="Znf_C2H2_type"/>
</dbReference>
<dbReference type="EMBL" id="JAROKS010000021">
    <property type="protein sequence ID" value="KAK1790221.1"/>
    <property type="molecule type" value="Genomic_DNA"/>
</dbReference>
<dbReference type="GO" id="GO:0004843">
    <property type="term" value="F:cysteine-type deubiquitinase activity"/>
    <property type="evidence" value="ECO:0007669"/>
    <property type="project" value="UniProtKB-EC"/>
</dbReference>
<evidence type="ECO:0000256" key="9">
    <source>
        <dbReference type="ARBA" id="ARBA00022723"/>
    </source>
</evidence>
<name>A0AAD8Z0L2_9TELE</name>
<dbReference type="SMART" id="SM00355">
    <property type="entry name" value="ZnF_C2H2"/>
    <property type="match status" value="4"/>
</dbReference>
<evidence type="ECO:0000256" key="4">
    <source>
        <dbReference type="ARBA" id="ARBA00010469"/>
    </source>
</evidence>